<name>A0A6A0ALX2_HAELA</name>
<accession>A0A6A0ALX2</accession>
<feature type="non-terminal residue" evidence="1">
    <location>
        <position position="46"/>
    </location>
</feature>
<proteinExistence type="predicted"/>
<organism evidence="1 2">
    <name type="scientific">Haematococcus lacustris</name>
    <name type="common">Green alga</name>
    <name type="synonym">Haematococcus pluvialis</name>
    <dbReference type="NCBI Taxonomy" id="44745"/>
    <lineage>
        <taxon>Eukaryota</taxon>
        <taxon>Viridiplantae</taxon>
        <taxon>Chlorophyta</taxon>
        <taxon>core chlorophytes</taxon>
        <taxon>Chlorophyceae</taxon>
        <taxon>CS clade</taxon>
        <taxon>Chlamydomonadales</taxon>
        <taxon>Haematococcaceae</taxon>
        <taxon>Haematococcus</taxon>
    </lineage>
</organism>
<evidence type="ECO:0000313" key="2">
    <source>
        <dbReference type="Proteomes" id="UP000485058"/>
    </source>
</evidence>
<evidence type="ECO:0000313" key="1">
    <source>
        <dbReference type="EMBL" id="GFH33475.1"/>
    </source>
</evidence>
<dbReference type="Proteomes" id="UP000485058">
    <property type="component" value="Unassembled WGS sequence"/>
</dbReference>
<gene>
    <name evidence="1" type="ORF">HaLaN_32854</name>
</gene>
<comment type="caution">
    <text evidence="1">The sequence shown here is derived from an EMBL/GenBank/DDBJ whole genome shotgun (WGS) entry which is preliminary data.</text>
</comment>
<dbReference type="EMBL" id="BLLF01008659">
    <property type="protein sequence ID" value="GFH33475.1"/>
    <property type="molecule type" value="Genomic_DNA"/>
</dbReference>
<dbReference type="AlphaFoldDB" id="A0A6A0ALX2"/>
<reference evidence="1 2" key="1">
    <citation type="submission" date="2020-02" db="EMBL/GenBank/DDBJ databases">
        <title>Draft genome sequence of Haematococcus lacustris strain NIES-144.</title>
        <authorList>
            <person name="Morimoto D."/>
            <person name="Nakagawa S."/>
            <person name="Yoshida T."/>
            <person name="Sawayama S."/>
        </authorList>
    </citation>
    <scope>NUCLEOTIDE SEQUENCE [LARGE SCALE GENOMIC DNA]</scope>
    <source>
        <strain evidence="1 2">NIES-144</strain>
    </source>
</reference>
<protein>
    <submittedName>
        <fullName evidence="1">Uncharacterized protein</fullName>
    </submittedName>
</protein>
<keyword evidence="2" id="KW-1185">Reference proteome</keyword>
<feature type="non-terminal residue" evidence="1">
    <location>
        <position position="1"/>
    </location>
</feature>
<sequence>MDAADKATEVDSWACPSHQVFRRLSALATKALTYFVRRADVCCLLQ</sequence>